<gene>
    <name evidence="1" type="ORF">MRN14_10180</name>
</gene>
<proteinExistence type="predicted"/>
<dbReference type="EMBL" id="CP095354">
    <property type="protein sequence ID" value="XAG82878.1"/>
    <property type="molecule type" value="Genomic_DNA"/>
</dbReference>
<protein>
    <submittedName>
        <fullName evidence="1">Uncharacterized protein</fullName>
    </submittedName>
</protein>
<organism evidence="1">
    <name type="scientific">bacterium 19NY03SH02</name>
    <dbReference type="NCBI Taxonomy" id="2920631"/>
    <lineage>
        <taxon>Bacteria</taxon>
    </lineage>
</organism>
<reference evidence="1" key="1">
    <citation type="submission" date="2022-03" db="EMBL/GenBank/DDBJ databases">
        <title>Sea Food Isolates.</title>
        <authorList>
            <person name="Li c."/>
        </authorList>
    </citation>
    <scope>NUCLEOTIDE SEQUENCE</scope>
    <source>
        <strain evidence="1">19NY03SH02</strain>
    </source>
</reference>
<dbReference type="AlphaFoldDB" id="A0AAU6VBY6"/>
<name>A0AAU6VBY6_UNCXX</name>
<sequence>MSQYEQEFRTGDTKKLRYGSKQADTIREAAEKKGIKPNDYVKEAALKKAKECE</sequence>
<evidence type="ECO:0000313" key="1">
    <source>
        <dbReference type="EMBL" id="XAG82878.1"/>
    </source>
</evidence>
<accession>A0AAU6VBY6</accession>